<dbReference type="PANTHER" id="PTHR10937:SF0">
    <property type="entry name" value="GLUTAMINE--FRUCTOSE-6-PHOSPHATE TRANSAMINASE (ISOMERIZING)"/>
    <property type="match status" value="1"/>
</dbReference>
<dbReference type="PROSITE" id="PS51464">
    <property type="entry name" value="SIS"/>
    <property type="match status" value="2"/>
</dbReference>
<dbReference type="GO" id="GO:0006047">
    <property type="term" value="P:UDP-N-acetylglucosamine metabolic process"/>
    <property type="evidence" value="ECO:0007669"/>
    <property type="project" value="TreeGrafter"/>
</dbReference>
<keyword evidence="7" id="KW-1185">Reference proteome</keyword>
<evidence type="ECO:0000256" key="3">
    <source>
        <dbReference type="ARBA" id="ARBA00016090"/>
    </source>
</evidence>
<dbReference type="PANTHER" id="PTHR10937">
    <property type="entry name" value="GLUCOSAMINE--FRUCTOSE-6-PHOSPHATE AMINOTRANSFERASE, ISOMERIZING"/>
    <property type="match status" value="1"/>
</dbReference>
<accession>A0A2T1DTQ3</accession>
<sequence length="395" mass="42939">MIPYKPIQNADTDPHDRQGFAHFMLKEIYEQPEVVRRCLATYLKPDWNSDRDAALPATPFNLAFPEALFAVAEIQIVACGTSRHAGLVAQYWLEQLAGIPTRVRSASEFVSAPFPLTTNTLTIAVTQSGETADTLAAIEVAKKRRSQSDVSLQSWSLGITNQPDSSLTKAVDYTLPTLAGAEVGVAATKTFMAQLVVFCCLALAFAVRRRVLSPQQLVDTIAALRLLPDQIETTLKQQHEPIQTVAQTFTDVKDCIVLGRGMNRAIALEGALKLKETTYIHAEGYAGGEFMHGPIALLDAKVLVIAIAPAGNVYDQMLANAQKAKTNGAPLIGITNVTESSDRAVFDHQITVPAIDELLSPFLTVTPLQLLAYAIAVQRGLDVDRPRNITKTLIH</sequence>
<dbReference type="EMBL" id="PVWK01000158">
    <property type="protein sequence ID" value="PSB23888.1"/>
    <property type="molecule type" value="Genomic_DNA"/>
</dbReference>
<dbReference type="SUPFAM" id="SSF53697">
    <property type="entry name" value="SIS domain"/>
    <property type="match status" value="1"/>
</dbReference>
<dbReference type="GO" id="GO:0006002">
    <property type="term" value="P:fructose 6-phosphate metabolic process"/>
    <property type="evidence" value="ECO:0007669"/>
    <property type="project" value="TreeGrafter"/>
</dbReference>
<evidence type="ECO:0000313" key="6">
    <source>
        <dbReference type="EMBL" id="PSB23888.1"/>
    </source>
</evidence>
<comment type="catalytic activity">
    <reaction evidence="1">
        <text>D-fructose 6-phosphate + L-glutamine = D-glucosamine 6-phosphate + L-glutamate</text>
        <dbReference type="Rhea" id="RHEA:13237"/>
        <dbReference type="ChEBI" id="CHEBI:29985"/>
        <dbReference type="ChEBI" id="CHEBI:58359"/>
        <dbReference type="ChEBI" id="CHEBI:58725"/>
        <dbReference type="ChEBI" id="CHEBI:61527"/>
        <dbReference type="EC" id="2.6.1.16"/>
    </reaction>
</comment>
<dbReference type="Proteomes" id="UP000239576">
    <property type="component" value="Unassembled WGS sequence"/>
</dbReference>
<dbReference type="InterPro" id="IPR001347">
    <property type="entry name" value="SIS_dom"/>
</dbReference>
<evidence type="ECO:0000313" key="7">
    <source>
        <dbReference type="Proteomes" id="UP000239576"/>
    </source>
</evidence>
<dbReference type="GO" id="GO:0005829">
    <property type="term" value="C:cytosol"/>
    <property type="evidence" value="ECO:0007669"/>
    <property type="project" value="TreeGrafter"/>
</dbReference>
<comment type="caution">
    <text evidence="6">The sequence shown here is derived from an EMBL/GenBank/DDBJ whole genome shotgun (WGS) entry which is preliminary data.</text>
</comment>
<reference evidence="6 7" key="2">
    <citation type="submission" date="2018-03" db="EMBL/GenBank/DDBJ databases">
        <title>The ancient ancestry and fast evolution of plastids.</title>
        <authorList>
            <person name="Moore K.R."/>
            <person name="Magnabosco C."/>
            <person name="Momper L."/>
            <person name="Gold D.A."/>
            <person name="Bosak T."/>
            <person name="Fournier G.P."/>
        </authorList>
    </citation>
    <scope>NUCLEOTIDE SEQUENCE [LARGE SCALE GENOMIC DNA]</scope>
    <source>
        <strain evidence="6 7">ULC18</strain>
    </source>
</reference>
<dbReference type="CDD" id="cd05009">
    <property type="entry name" value="SIS_GlmS_GlmD_2"/>
    <property type="match status" value="1"/>
</dbReference>
<feature type="domain" description="SIS" evidence="5">
    <location>
        <begin position="64"/>
        <end position="214"/>
    </location>
</feature>
<keyword evidence="4" id="KW-0677">Repeat</keyword>
<dbReference type="Gene3D" id="3.40.50.10490">
    <property type="entry name" value="Glucose-6-phosphate isomerase like protein, domain 1"/>
    <property type="match status" value="2"/>
</dbReference>
<organism evidence="6 7">
    <name type="scientific">Stenomitos frigidus ULC18</name>
    <dbReference type="NCBI Taxonomy" id="2107698"/>
    <lineage>
        <taxon>Bacteria</taxon>
        <taxon>Bacillati</taxon>
        <taxon>Cyanobacteriota</taxon>
        <taxon>Cyanophyceae</taxon>
        <taxon>Leptolyngbyales</taxon>
        <taxon>Leptolyngbyaceae</taxon>
        <taxon>Stenomitos</taxon>
    </lineage>
</organism>
<dbReference type="AlphaFoldDB" id="A0A2T1DTQ3"/>
<dbReference type="NCBIfam" id="NF001484">
    <property type="entry name" value="PRK00331.1"/>
    <property type="match status" value="1"/>
</dbReference>
<dbReference type="FunFam" id="3.40.50.10490:FF:000001">
    <property type="entry name" value="Glutamine--fructose-6-phosphate aminotransferase [isomerizing]"/>
    <property type="match status" value="1"/>
</dbReference>
<evidence type="ECO:0000256" key="4">
    <source>
        <dbReference type="ARBA" id="ARBA00022737"/>
    </source>
</evidence>
<dbReference type="Pfam" id="PF01380">
    <property type="entry name" value="SIS"/>
    <property type="match status" value="2"/>
</dbReference>
<evidence type="ECO:0000256" key="2">
    <source>
        <dbReference type="ARBA" id="ARBA00012916"/>
    </source>
</evidence>
<dbReference type="InterPro" id="IPR035490">
    <property type="entry name" value="GlmS/FrlB_SIS"/>
</dbReference>
<protein>
    <recommendedName>
        <fullName evidence="3">Glutamine--fructose-6-phosphate aminotransferase [isomerizing]</fullName>
        <ecNumber evidence="2">2.6.1.16</ecNumber>
    </recommendedName>
</protein>
<feature type="domain" description="SIS" evidence="5">
    <location>
        <begin position="245"/>
        <end position="386"/>
    </location>
</feature>
<reference evidence="7" key="1">
    <citation type="submission" date="2018-02" db="EMBL/GenBank/DDBJ databases">
        <authorList>
            <person name="Moore K."/>
            <person name="Momper L."/>
        </authorList>
    </citation>
    <scope>NUCLEOTIDE SEQUENCE [LARGE SCALE GENOMIC DNA]</scope>
    <source>
        <strain evidence="7">ULC18</strain>
    </source>
</reference>
<dbReference type="InterPro" id="IPR035466">
    <property type="entry name" value="GlmS/AgaS_SIS"/>
</dbReference>
<evidence type="ECO:0000256" key="1">
    <source>
        <dbReference type="ARBA" id="ARBA00001031"/>
    </source>
</evidence>
<dbReference type="InterPro" id="IPR046348">
    <property type="entry name" value="SIS_dom_sf"/>
</dbReference>
<name>A0A2T1DTQ3_9CYAN</name>
<dbReference type="GO" id="GO:0004360">
    <property type="term" value="F:glutamine-fructose-6-phosphate transaminase (isomerizing) activity"/>
    <property type="evidence" value="ECO:0007669"/>
    <property type="project" value="UniProtKB-EC"/>
</dbReference>
<gene>
    <name evidence="6" type="ORF">C7B82_29355</name>
</gene>
<dbReference type="CDD" id="cd05008">
    <property type="entry name" value="SIS_GlmS_GlmD_1"/>
    <property type="match status" value="1"/>
</dbReference>
<dbReference type="EC" id="2.6.1.16" evidence="2"/>
<proteinExistence type="predicted"/>
<dbReference type="GO" id="GO:0006487">
    <property type="term" value="P:protein N-linked glycosylation"/>
    <property type="evidence" value="ECO:0007669"/>
    <property type="project" value="TreeGrafter"/>
</dbReference>
<dbReference type="GO" id="GO:0097367">
    <property type="term" value="F:carbohydrate derivative binding"/>
    <property type="evidence" value="ECO:0007669"/>
    <property type="project" value="InterPro"/>
</dbReference>
<evidence type="ECO:0000259" key="5">
    <source>
        <dbReference type="PROSITE" id="PS51464"/>
    </source>
</evidence>